<dbReference type="InterPro" id="IPR052775">
    <property type="entry name" value="IUN_hydrolase"/>
</dbReference>
<evidence type="ECO:0000256" key="1">
    <source>
        <dbReference type="ARBA" id="ARBA00009176"/>
    </source>
</evidence>
<evidence type="ECO:0000313" key="4">
    <source>
        <dbReference type="Proteomes" id="UP001211065"/>
    </source>
</evidence>
<reference evidence="3" key="1">
    <citation type="submission" date="2020-05" db="EMBL/GenBank/DDBJ databases">
        <title>Phylogenomic resolution of chytrid fungi.</title>
        <authorList>
            <person name="Stajich J.E."/>
            <person name="Amses K."/>
            <person name="Simmons R."/>
            <person name="Seto K."/>
            <person name="Myers J."/>
            <person name="Bonds A."/>
            <person name="Quandt C.A."/>
            <person name="Barry K."/>
            <person name="Liu P."/>
            <person name="Grigoriev I."/>
            <person name="Longcore J.E."/>
            <person name="James T.Y."/>
        </authorList>
    </citation>
    <scope>NUCLEOTIDE SEQUENCE</scope>
    <source>
        <strain evidence="3">JEL0476</strain>
    </source>
</reference>
<gene>
    <name evidence="3" type="ORF">HK099_007115</name>
</gene>
<dbReference type="SUPFAM" id="SSF53590">
    <property type="entry name" value="Nucleoside hydrolase"/>
    <property type="match status" value="1"/>
</dbReference>
<feature type="domain" description="Inosine/uridine-preferring nucleoside hydrolase" evidence="2">
    <location>
        <begin position="20"/>
        <end position="352"/>
    </location>
</feature>
<dbReference type="Gene3D" id="3.90.245.10">
    <property type="entry name" value="Ribonucleoside hydrolase-like"/>
    <property type="match status" value="2"/>
</dbReference>
<name>A0AAD5TX34_9FUNG</name>
<dbReference type="Proteomes" id="UP001211065">
    <property type="component" value="Unassembled WGS sequence"/>
</dbReference>
<sequence length="364" mass="41223">MEKLENIIFDTVLMIKKKKDGGIDDHTALICLGKSPSVKICAVTTVGGNVDIDKSLLGIKTTMGLLNLTNVPLYLGATLPLVPDGFHKSPPKWFGHDGIGNISKNADFLRDYFESNLIKENREDFASLAMIKIDPLFLSKVKEIYVMGGTLYSKGNSSKVAEFNFHYDPESAQVLFSAAKKHHKKFKLNKPIINLVTWEVTVHHPVSLKLLKELKKTKTLEDSRKKIFNYFLKFIEISSPPTTTNEHKENPKKNMGDEGEENLVKIAVGSKVLTERITDLKYDQSFKAGDIILPDFTAICCFLKKDVVLSYKDFDIEMELEGRSRGGNSFGWNPWHQDMKFVRVFLELDSKKIDDIFTNTFFGE</sequence>
<keyword evidence="4" id="KW-1185">Reference proteome</keyword>
<dbReference type="EMBL" id="JADGJW010000664">
    <property type="protein sequence ID" value="KAJ3213937.1"/>
    <property type="molecule type" value="Genomic_DNA"/>
</dbReference>
<dbReference type="Pfam" id="PF01156">
    <property type="entry name" value="IU_nuc_hydro"/>
    <property type="match status" value="1"/>
</dbReference>
<comment type="similarity">
    <text evidence="1">Belongs to the IUNH family.</text>
</comment>
<evidence type="ECO:0000259" key="2">
    <source>
        <dbReference type="Pfam" id="PF01156"/>
    </source>
</evidence>
<organism evidence="3 4">
    <name type="scientific">Clydaea vesicula</name>
    <dbReference type="NCBI Taxonomy" id="447962"/>
    <lineage>
        <taxon>Eukaryota</taxon>
        <taxon>Fungi</taxon>
        <taxon>Fungi incertae sedis</taxon>
        <taxon>Chytridiomycota</taxon>
        <taxon>Chytridiomycota incertae sedis</taxon>
        <taxon>Chytridiomycetes</taxon>
        <taxon>Lobulomycetales</taxon>
        <taxon>Lobulomycetaceae</taxon>
        <taxon>Clydaea</taxon>
    </lineage>
</organism>
<accession>A0AAD5TX34</accession>
<dbReference type="PANTHER" id="PTHR46190:SF1">
    <property type="entry name" value="SI:CH211-201H21.5"/>
    <property type="match status" value="1"/>
</dbReference>
<dbReference type="AlphaFoldDB" id="A0AAD5TX34"/>
<dbReference type="InterPro" id="IPR001910">
    <property type="entry name" value="Inosine/uridine_hydrolase_dom"/>
</dbReference>
<dbReference type="GO" id="GO:0016799">
    <property type="term" value="F:hydrolase activity, hydrolyzing N-glycosyl compounds"/>
    <property type="evidence" value="ECO:0007669"/>
    <property type="project" value="InterPro"/>
</dbReference>
<proteinExistence type="inferred from homology"/>
<comment type="caution">
    <text evidence="3">The sequence shown here is derived from an EMBL/GenBank/DDBJ whole genome shotgun (WGS) entry which is preliminary data.</text>
</comment>
<protein>
    <recommendedName>
        <fullName evidence="2">Inosine/uridine-preferring nucleoside hydrolase domain-containing protein</fullName>
    </recommendedName>
</protein>
<dbReference type="PANTHER" id="PTHR46190">
    <property type="entry name" value="SI:CH211-201H21.5-RELATED"/>
    <property type="match status" value="1"/>
</dbReference>
<evidence type="ECO:0000313" key="3">
    <source>
        <dbReference type="EMBL" id="KAJ3213937.1"/>
    </source>
</evidence>
<dbReference type="InterPro" id="IPR036452">
    <property type="entry name" value="Ribo_hydro-like"/>
</dbReference>